<organism evidence="14 15">
    <name type="scientific">Phyllotreta striolata</name>
    <name type="common">Striped flea beetle</name>
    <name type="synonym">Crioceris striolata</name>
    <dbReference type="NCBI Taxonomy" id="444603"/>
    <lineage>
        <taxon>Eukaryota</taxon>
        <taxon>Metazoa</taxon>
        <taxon>Ecdysozoa</taxon>
        <taxon>Arthropoda</taxon>
        <taxon>Hexapoda</taxon>
        <taxon>Insecta</taxon>
        <taxon>Pterygota</taxon>
        <taxon>Neoptera</taxon>
        <taxon>Endopterygota</taxon>
        <taxon>Coleoptera</taxon>
        <taxon>Polyphaga</taxon>
        <taxon>Cucujiformia</taxon>
        <taxon>Chrysomeloidea</taxon>
        <taxon>Chrysomelidae</taxon>
        <taxon>Galerucinae</taxon>
        <taxon>Alticini</taxon>
        <taxon>Phyllotreta</taxon>
    </lineage>
</organism>
<dbReference type="InterPro" id="IPR051163">
    <property type="entry name" value="Sodium:Solute_Symporter_SSF"/>
</dbReference>
<evidence type="ECO:0000256" key="10">
    <source>
        <dbReference type="ARBA" id="ARBA00023201"/>
    </source>
</evidence>
<feature type="transmembrane region" description="Helical" evidence="12">
    <location>
        <begin position="203"/>
        <end position="221"/>
    </location>
</feature>
<dbReference type="InterPro" id="IPR001734">
    <property type="entry name" value="Na/solute_symporter"/>
</dbReference>
<dbReference type="GO" id="GO:0006814">
    <property type="term" value="P:sodium ion transport"/>
    <property type="evidence" value="ECO:0007669"/>
    <property type="project" value="UniProtKB-KW"/>
</dbReference>
<dbReference type="InterPro" id="IPR038377">
    <property type="entry name" value="Na/Glc_symporter_sf"/>
</dbReference>
<keyword evidence="9 12" id="KW-0472">Membrane</keyword>
<keyword evidence="15" id="KW-1185">Reference proteome</keyword>
<sequence>MVEVIIRNGFVMRLNFVVLLIFIVFPSAYASLPQAENDQLIETCKEGSTGENIFSWADYLVLATMLIISCGVGVFYGCFNKSKNSDDFLLGGSTMGTFPMAMSLAASFVTAIELLGNPAEMYTHGSQFWMICISFILVVPLTSAFFLPVFLNLRLTSSYEYLSLRFTPRIRYLASGLYIFQMILYTSVAVYAPALALSKVTSINVYLAVTAVYVVCIFYASQGGMKAVIIADTFQAAVLIGSLILIAIIGHVAVGGTGAIWSQNYNTDRLELFNFNPDMTVRHSFWSVVVGGTFYWMTMFCSNQASIQKYMSVESIGQVKKAIWTSAVGLILIYSVNFYTGMIMVAHYKNCDPLTSKQISASDEILPFYIINEMGYMKGMTGFFVAGIFAASLGTVASALNSLAAVTIEDFIEAAMKKKIPTNKGAFIAKILSVVYGALSFALVFVIANCGSVMQVAISFNGMVGGVTFGLFSLGMLFPWANWKGAFCGSIVATALITLMCIGQQVEIASGNLGETMKPLSIENCTCISGELDQSENVTFRNDSFVLFRVSYIWYSAIGTIVTIVLGLVISIFTEATNVADLDERYISPPILKLLSWLPEKLKDRLNVPLKCRIIKNDLFQKPVLVKIIEDGQEVTQNNFNEQLKEKVRKLSAPS</sequence>
<feature type="transmembrane region" description="Helical" evidence="12">
    <location>
        <begin position="485"/>
        <end position="506"/>
    </location>
</feature>
<name>A0A9N9TT39_PHYSR</name>
<evidence type="ECO:0000256" key="7">
    <source>
        <dbReference type="ARBA" id="ARBA00023053"/>
    </source>
</evidence>
<keyword evidence="10" id="KW-0739">Sodium transport</keyword>
<comment type="similarity">
    <text evidence="2 11">Belongs to the sodium:solute symporter (SSF) (TC 2.A.21) family.</text>
</comment>
<evidence type="ECO:0000313" key="14">
    <source>
        <dbReference type="EMBL" id="CAG9862885.1"/>
    </source>
</evidence>
<proteinExistence type="inferred from homology"/>
<evidence type="ECO:0000256" key="4">
    <source>
        <dbReference type="ARBA" id="ARBA00022475"/>
    </source>
</evidence>
<evidence type="ECO:0000256" key="12">
    <source>
        <dbReference type="SAM" id="Phobius"/>
    </source>
</evidence>
<accession>A0A9N9TT39</accession>
<dbReference type="Pfam" id="PF00474">
    <property type="entry name" value="SSF"/>
    <property type="match status" value="1"/>
</dbReference>
<comment type="subcellular location">
    <subcellularLocation>
        <location evidence="1">Cell membrane</location>
        <topology evidence="1">Multi-pass membrane protein</topology>
    </subcellularLocation>
</comment>
<dbReference type="EMBL" id="OU900099">
    <property type="protein sequence ID" value="CAG9862885.1"/>
    <property type="molecule type" value="Genomic_DNA"/>
</dbReference>
<evidence type="ECO:0000256" key="13">
    <source>
        <dbReference type="SAM" id="SignalP"/>
    </source>
</evidence>
<dbReference type="NCBIfam" id="TIGR00813">
    <property type="entry name" value="sss"/>
    <property type="match status" value="1"/>
</dbReference>
<feature type="transmembrane region" description="Helical" evidence="12">
    <location>
        <begin position="454"/>
        <end position="478"/>
    </location>
</feature>
<keyword evidence="5 12" id="KW-0812">Transmembrane</keyword>
<dbReference type="GO" id="GO:0005886">
    <property type="term" value="C:plasma membrane"/>
    <property type="evidence" value="ECO:0007669"/>
    <property type="project" value="UniProtKB-SubCell"/>
</dbReference>
<evidence type="ECO:0000256" key="8">
    <source>
        <dbReference type="ARBA" id="ARBA00023065"/>
    </source>
</evidence>
<feature type="signal peptide" evidence="13">
    <location>
        <begin position="1"/>
        <end position="30"/>
    </location>
</feature>
<evidence type="ECO:0000256" key="9">
    <source>
        <dbReference type="ARBA" id="ARBA00023136"/>
    </source>
</evidence>
<feature type="transmembrane region" description="Helical" evidence="12">
    <location>
        <begin position="54"/>
        <end position="76"/>
    </location>
</feature>
<evidence type="ECO:0000256" key="2">
    <source>
        <dbReference type="ARBA" id="ARBA00006434"/>
    </source>
</evidence>
<feature type="transmembrane region" description="Helical" evidence="12">
    <location>
        <begin position="552"/>
        <end position="573"/>
    </location>
</feature>
<keyword evidence="4" id="KW-1003">Cell membrane</keyword>
<feature type="transmembrane region" description="Helical" evidence="12">
    <location>
        <begin position="322"/>
        <end position="348"/>
    </location>
</feature>
<keyword evidence="3" id="KW-0813">Transport</keyword>
<dbReference type="PANTHER" id="PTHR42985">
    <property type="entry name" value="SODIUM-COUPLED MONOCARBOXYLATE TRANSPORTER"/>
    <property type="match status" value="1"/>
</dbReference>
<evidence type="ECO:0000256" key="3">
    <source>
        <dbReference type="ARBA" id="ARBA00022448"/>
    </source>
</evidence>
<keyword evidence="13" id="KW-0732">Signal</keyword>
<feature type="transmembrane region" description="Helical" evidence="12">
    <location>
        <begin position="383"/>
        <end position="406"/>
    </location>
</feature>
<feature type="transmembrane region" description="Helical" evidence="12">
    <location>
        <begin position="172"/>
        <end position="197"/>
    </location>
</feature>
<dbReference type="Gene3D" id="1.20.1730.10">
    <property type="entry name" value="Sodium/glucose cotransporter"/>
    <property type="match status" value="1"/>
</dbReference>
<dbReference type="AlphaFoldDB" id="A0A9N9TT39"/>
<feature type="chain" id="PRO_5040242433" description="Sodium-coupled monocarboxylate transporter 1" evidence="13">
    <location>
        <begin position="31"/>
        <end position="655"/>
    </location>
</feature>
<dbReference type="PROSITE" id="PS50283">
    <property type="entry name" value="NA_SOLUT_SYMP_3"/>
    <property type="match status" value="1"/>
</dbReference>
<evidence type="ECO:0000256" key="5">
    <source>
        <dbReference type="ARBA" id="ARBA00022692"/>
    </source>
</evidence>
<gene>
    <name evidence="14" type="ORF">PHYEVI_LOCUS9189</name>
</gene>
<dbReference type="OrthoDB" id="6132759at2759"/>
<feature type="transmembrane region" description="Helical" evidence="12">
    <location>
        <begin position="233"/>
        <end position="261"/>
    </location>
</feature>
<evidence type="ECO:0000256" key="1">
    <source>
        <dbReference type="ARBA" id="ARBA00004651"/>
    </source>
</evidence>
<feature type="transmembrane region" description="Helical" evidence="12">
    <location>
        <begin position="427"/>
        <end position="448"/>
    </location>
</feature>
<evidence type="ECO:0000256" key="11">
    <source>
        <dbReference type="RuleBase" id="RU362091"/>
    </source>
</evidence>
<evidence type="ECO:0000313" key="15">
    <source>
        <dbReference type="Proteomes" id="UP001153712"/>
    </source>
</evidence>
<keyword evidence="8" id="KW-0406">Ion transport</keyword>
<reference evidence="14" key="1">
    <citation type="submission" date="2022-01" db="EMBL/GenBank/DDBJ databases">
        <authorList>
            <person name="King R."/>
        </authorList>
    </citation>
    <scope>NUCLEOTIDE SEQUENCE</scope>
</reference>
<keyword evidence="7" id="KW-0915">Sodium</keyword>
<feature type="transmembrane region" description="Helical" evidence="12">
    <location>
        <begin position="128"/>
        <end position="151"/>
    </location>
</feature>
<dbReference type="PANTHER" id="PTHR42985:SF39">
    <property type="entry name" value="GH10366P"/>
    <property type="match status" value="1"/>
</dbReference>
<evidence type="ECO:0000256" key="6">
    <source>
        <dbReference type="ARBA" id="ARBA00022989"/>
    </source>
</evidence>
<feature type="transmembrane region" description="Helical" evidence="12">
    <location>
        <begin position="88"/>
        <end position="108"/>
    </location>
</feature>
<evidence type="ECO:0008006" key="16">
    <source>
        <dbReference type="Google" id="ProtNLM"/>
    </source>
</evidence>
<dbReference type="CDD" id="cd11492">
    <property type="entry name" value="SLC5sbd_NIS-SMVT"/>
    <property type="match status" value="1"/>
</dbReference>
<dbReference type="Proteomes" id="UP001153712">
    <property type="component" value="Chromosome 6"/>
</dbReference>
<protein>
    <recommendedName>
        <fullName evidence="16">Sodium-coupled monocarboxylate transporter 1</fullName>
    </recommendedName>
</protein>
<dbReference type="GO" id="GO:0015293">
    <property type="term" value="F:symporter activity"/>
    <property type="evidence" value="ECO:0007669"/>
    <property type="project" value="TreeGrafter"/>
</dbReference>
<feature type="transmembrane region" description="Helical" evidence="12">
    <location>
        <begin position="281"/>
        <end position="301"/>
    </location>
</feature>
<keyword evidence="6 12" id="KW-1133">Transmembrane helix</keyword>